<reference evidence="1 2" key="1">
    <citation type="submission" date="2019-09" db="EMBL/GenBank/DDBJ databases">
        <title>Commensal-derived Metabolites Govern Vibrio cholerae Pathogenesis in Host.</title>
        <authorList>
            <person name="Yoon S.S."/>
            <person name="Yoon M.Y."/>
        </authorList>
    </citation>
    <scope>NUCLEOTIDE SEQUENCE [LARGE SCALE GENOMIC DNA]</scope>
    <source>
        <strain evidence="1 2">VIC01</strain>
    </source>
</reference>
<dbReference type="AlphaFoldDB" id="A0A5P3APV6"/>
<organism evidence="1 2">
    <name type="scientific">Phocaeicola vulgatus</name>
    <name type="common">Bacteroides vulgatus</name>
    <dbReference type="NCBI Taxonomy" id="821"/>
    <lineage>
        <taxon>Bacteria</taxon>
        <taxon>Pseudomonadati</taxon>
        <taxon>Bacteroidota</taxon>
        <taxon>Bacteroidia</taxon>
        <taxon>Bacteroidales</taxon>
        <taxon>Bacteroidaceae</taxon>
        <taxon>Phocaeicola</taxon>
    </lineage>
</organism>
<accession>A0A5P3APV6</accession>
<protein>
    <submittedName>
        <fullName evidence="1">Uncharacterized protein</fullName>
    </submittedName>
</protein>
<dbReference type="EMBL" id="CP043529">
    <property type="protein sequence ID" value="QEW35691.1"/>
    <property type="molecule type" value="Genomic_DNA"/>
</dbReference>
<proteinExistence type="predicted"/>
<name>A0A5P3APV6_PHOVU</name>
<evidence type="ECO:0000313" key="1">
    <source>
        <dbReference type="EMBL" id="QEW35691.1"/>
    </source>
</evidence>
<evidence type="ECO:0000313" key="2">
    <source>
        <dbReference type="Proteomes" id="UP000326091"/>
    </source>
</evidence>
<gene>
    <name evidence="1" type="ORF">VIC01_01189</name>
</gene>
<dbReference type="Proteomes" id="UP000326091">
    <property type="component" value="Chromosome"/>
</dbReference>
<sequence>MKAKLLLMLLMSLLSLGIFASENCNNKCRLRLFVKDKLDTSMKRSLIRPFAQVEDINACLYITFQQSFENVDITIRDKEGNEVVNDQQTAIYEGHVITIPQSNGYPYSIVITSSMVNIQGEIVLED</sequence>